<evidence type="ECO:0000256" key="1">
    <source>
        <dbReference type="ARBA" id="ARBA00022553"/>
    </source>
</evidence>
<keyword evidence="1" id="KW-0597">Phosphoprotein</keyword>
<dbReference type="EMBL" id="JALJOR010000002">
    <property type="protein sequence ID" value="KAK9823654.1"/>
    <property type="molecule type" value="Genomic_DNA"/>
</dbReference>
<protein>
    <recommendedName>
        <fullName evidence="4">SAP domain-containing protein</fullName>
    </recommendedName>
</protein>
<dbReference type="Gene3D" id="1.10.720.30">
    <property type="entry name" value="SAP domain"/>
    <property type="match status" value="2"/>
</dbReference>
<dbReference type="InterPro" id="IPR003034">
    <property type="entry name" value="SAP_dom"/>
</dbReference>
<feature type="region of interest" description="Disordered" evidence="3">
    <location>
        <begin position="1"/>
        <end position="34"/>
    </location>
</feature>
<dbReference type="SUPFAM" id="SSF68906">
    <property type="entry name" value="SAP domain"/>
    <property type="match status" value="1"/>
</dbReference>
<dbReference type="GO" id="GO:0016973">
    <property type="term" value="P:poly(A)+ mRNA export from nucleus"/>
    <property type="evidence" value="ECO:0007669"/>
    <property type="project" value="TreeGrafter"/>
</dbReference>
<dbReference type="InterPro" id="IPR052240">
    <property type="entry name" value="SAP_domain_ribonucleoprotein"/>
</dbReference>
<evidence type="ECO:0000259" key="4">
    <source>
        <dbReference type="PROSITE" id="PS50800"/>
    </source>
</evidence>
<evidence type="ECO:0000313" key="6">
    <source>
        <dbReference type="Proteomes" id="UP001489004"/>
    </source>
</evidence>
<dbReference type="Pfam" id="PF02037">
    <property type="entry name" value="SAP"/>
    <property type="match status" value="1"/>
</dbReference>
<dbReference type="InterPro" id="IPR036361">
    <property type="entry name" value="SAP_dom_sf"/>
</dbReference>
<evidence type="ECO:0000256" key="3">
    <source>
        <dbReference type="SAM" id="MobiDB-lite"/>
    </source>
</evidence>
<feature type="domain" description="SAP" evidence="4">
    <location>
        <begin position="36"/>
        <end position="70"/>
    </location>
</feature>
<accession>A0AAW1QQC9</accession>
<dbReference type="PROSITE" id="PS50800">
    <property type="entry name" value="SAP"/>
    <property type="match status" value="2"/>
</dbReference>
<dbReference type="AlphaFoldDB" id="A0AAW1QQC9"/>
<name>A0AAW1QQC9_9CHLO</name>
<evidence type="ECO:0000256" key="2">
    <source>
        <dbReference type="ARBA" id="ARBA00046328"/>
    </source>
</evidence>
<reference evidence="5 6" key="1">
    <citation type="journal article" date="2024" name="Nat. Commun.">
        <title>Phylogenomics reveals the evolutionary origins of lichenization in chlorophyte algae.</title>
        <authorList>
            <person name="Puginier C."/>
            <person name="Libourel C."/>
            <person name="Otte J."/>
            <person name="Skaloud P."/>
            <person name="Haon M."/>
            <person name="Grisel S."/>
            <person name="Petersen M."/>
            <person name="Berrin J.G."/>
            <person name="Delaux P.M."/>
            <person name="Dal Grande F."/>
            <person name="Keller J."/>
        </authorList>
    </citation>
    <scope>NUCLEOTIDE SEQUENCE [LARGE SCALE GENOMIC DNA]</scope>
    <source>
        <strain evidence="5 6">SAG 2043</strain>
    </source>
</reference>
<feature type="region of interest" description="Disordered" evidence="3">
    <location>
        <begin position="98"/>
        <end position="132"/>
    </location>
</feature>
<sequence>MGCSDAAQVVAPDPELLKGGGVEPRATPQPSSARSLDRLNLDVLQALLRSYGLDDAGKKPELLKRLQAYLAGPSPTGEHTSGADVLPAHGRVLSLSESAPPVQTGAVSELPLGADGERPSGTPQSSPARSLDRLNLEDLQLLLRGYGLDDAGKKPDLLNRLQACLAGPSPTGEHISGDDVLPSHGRTVPVPEPAQPVQTDATREPPIAEGTAVRLPASSITFAEKVKHLEAKIELLPRTEPKRTLKLAGRELEFEWFVQQITTAVHARLQDGKLAEVSSELRKAILFLTLEGGSNSGKTRAAIEFLSLALRSGEKKDHQLLKLPSVVQGLTYHLDFNGGGDHYVAARDAALAGNSAFVGVRVFAKAMGTTLINLRSELPADWEPEFTLEAVTRWLATAKRRFVAWLATHMVNDPIQTELSRDTNDCYKAAANYITLEIGQKVTNWPAFKLAFRTLGWEVLADVVMLAYIGEVIDYDTLLAGKVEVDDAMGQCGIIWAEKTAPGIRLFTQPQVLDKLALKCRERAMAAASPLALLLAAIRQGMPSCSKMLMGPRLVRFLAASLAVRRHILFTERTIVSPASSAASWMRVA</sequence>
<keyword evidence="6" id="KW-1185">Reference proteome</keyword>
<dbReference type="PANTHER" id="PTHR46551">
    <property type="entry name" value="SAP DOMAIN-CONTAINING RIBONUCLEOPROTEIN"/>
    <property type="match status" value="1"/>
</dbReference>
<organism evidence="5 6">
    <name type="scientific">[Myrmecia] bisecta</name>
    <dbReference type="NCBI Taxonomy" id="41462"/>
    <lineage>
        <taxon>Eukaryota</taxon>
        <taxon>Viridiplantae</taxon>
        <taxon>Chlorophyta</taxon>
        <taxon>core chlorophytes</taxon>
        <taxon>Trebouxiophyceae</taxon>
        <taxon>Trebouxiales</taxon>
        <taxon>Trebouxiaceae</taxon>
        <taxon>Myrmecia</taxon>
    </lineage>
</organism>
<comment type="similarity">
    <text evidence="2">Belongs to the SAP domain-containing ribonucleoprotein family.</text>
</comment>
<feature type="domain" description="SAP" evidence="4">
    <location>
        <begin position="131"/>
        <end position="165"/>
    </location>
</feature>
<dbReference type="SMART" id="SM00513">
    <property type="entry name" value="SAP"/>
    <property type="match status" value="2"/>
</dbReference>
<proteinExistence type="inferred from homology"/>
<dbReference type="GO" id="GO:0005634">
    <property type="term" value="C:nucleus"/>
    <property type="evidence" value="ECO:0007669"/>
    <property type="project" value="TreeGrafter"/>
</dbReference>
<dbReference type="PANTHER" id="PTHR46551:SF1">
    <property type="entry name" value="SAP DOMAIN-CONTAINING RIBONUCLEOPROTEIN"/>
    <property type="match status" value="1"/>
</dbReference>
<comment type="caution">
    <text evidence="5">The sequence shown here is derived from an EMBL/GenBank/DDBJ whole genome shotgun (WGS) entry which is preliminary data.</text>
</comment>
<evidence type="ECO:0000313" key="5">
    <source>
        <dbReference type="EMBL" id="KAK9823654.1"/>
    </source>
</evidence>
<dbReference type="Proteomes" id="UP001489004">
    <property type="component" value="Unassembled WGS sequence"/>
</dbReference>
<gene>
    <name evidence="5" type="ORF">WJX72_004450</name>
</gene>